<dbReference type="Gene3D" id="1.10.3750.10">
    <property type="entry name" value="YhaI-like"/>
    <property type="match status" value="1"/>
</dbReference>
<dbReference type="InterPro" id="IPR015058">
    <property type="entry name" value="DUF1878"/>
</dbReference>
<organism evidence="1 2">
    <name type="scientific">Bacillus infantis</name>
    <dbReference type="NCBI Taxonomy" id="324767"/>
    <lineage>
        <taxon>Bacteria</taxon>
        <taxon>Bacillati</taxon>
        <taxon>Bacillota</taxon>
        <taxon>Bacilli</taxon>
        <taxon>Bacillales</taxon>
        <taxon>Bacillaceae</taxon>
        <taxon>Bacillus</taxon>
    </lineage>
</organism>
<evidence type="ECO:0000313" key="1">
    <source>
        <dbReference type="EMBL" id="TYS44121.1"/>
    </source>
</evidence>
<dbReference type="Pfam" id="PF08963">
    <property type="entry name" value="DUF1878"/>
    <property type="match status" value="1"/>
</dbReference>
<comment type="caution">
    <text evidence="1">The sequence shown here is derived from an EMBL/GenBank/DDBJ whole genome shotgun (WGS) entry which is preliminary data.</text>
</comment>
<sequence length="111" mass="13297">MNIGELLERIEKLEYHQKLLLMMASGQTLPFYRMVVEKSLDQKEVTQFFHLCDELSKELEEQKAEGFVYFHPLYTEFKHKLHPSLKPEMVIPACLRQNLFMDLMSELKKYL</sequence>
<accession>A0A5D4R1N8</accession>
<name>A0A5D4R1N8_9BACI</name>
<dbReference type="SUPFAM" id="SSF109915">
    <property type="entry name" value="Hypothetical protein YhaI"/>
    <property type="match status" value="1"/>
</dbReference>
<proteinExistence type="predicted"/>
<dbReference type="Proteomes" id="UP000322139">
    <property type="component" value="Unassembled WGS sequence"/>
</dbReference>
<reference evidence="1 2" key="1">
    <citation type="submission" date="2019-08" db="EMBL/GenBank/DDBJ databases">
        <title>Bacillus genomes from the desert of Cuatro Cienegas, Coahuila.</title>
        <authorList>
            <person name="Olmedo-Alvarez G."/>
        </authorList>
    </citation>
    <scope>NUCLEOTIDE SEQUENCE [LARGE SCALE GENOMIC DNA]</scope>
    <source>
        <strain evidence="1 2">CH446_14T</strain>
    </source>
</reference>
<dbReference type="EMBL" id="VTER01000013">
    <property type="protein sequence ID" value="TYS44121.1"/>
    <property type="molecule type" value="Genomic_DNA"/>
</dbReference>
<evidence type="ECO:0000313" key="2">
    <source>
        <dbReference type="Proteomes" id="UP000322139"/>
    </source>
</evidence>
<gene>
    <name evidence="1" type="ORF">FZD51_21490</name>
</gene>
<dbReference type="RefSeq" id="WP_148976620.1">
    <property type="nucleotide sequence ID" value="NZ_JBNIKT010000019.1"/>
</dbReference>
<dbReference type="InterPro" id="IPR035945">
    <property type="entry name" value="YhaI-like_sf"/>
</dbReference>
<dbReference type="AlphaFoldDB" id="A0A5D4R1N8"/>
<protein>
    <submittedName>
        <fullName evidence="1">DUF1878 family protein</fullName>
    </submittedName>
</protein>